<dbReference type="InterPro" id="IPR017850">
    <property type="entry name" value="Alkaline_phosphatase_core_sf"/>
</dbReference>
<name>A0A165SDU3_9AGAM</name>
<keyword evidence="7 14" id="KW-0812">Transmembrane</keyword>
<comment type="subcellular location">
    <subcellularLocation>
        <location evidence="1 14">Endoplasmic reticulum membrane</location>
        <topology evidence="1 14">Multi-pass membrane protein</topology>
    </subcellularLocation>
</comment>
<evidence type="ECO:0000256" key="10">
    <source>
        <dbReference type="ARBA" id="ARBA00023136"/>
    </source>
</evidence>
<feature type="transmembrane region" description="Helical" evidence="14">
    <location>
        <begin position="612"/>
        <end position="628"/>
    </location>
</feature>
<evidence type="ECO:0000256" key="13">
    <source>
        <dbReference type="ARBA" id="ARBA00024850"/>
    </source>
</evidence>
<dbReference type="UniPathway" id="UPA00196"/>
<evidence type="ECO:0000256" key="14">
    <source>
        <dbReference type="RuleBase" id="RU367138"/>
    </source>
</evidence>
<comment type="similarity">
    <text evidence="3 14">Belongs to the PIGG/PIGN/PIGO family. PIGN subfamily.</text>
</comment>
<keyword evidence="5 14" id="KW-0337">GPI-anchor biosynthesis</keyword>
<feature type="transmembrane region" description="Helical" evidence="14">
    <location>
        <begin position="583"/>
        <end position="600"/>
    </location>
</feature>
<feature type="transmembrane region" description="Helical" evidence="14">
    <location>
        <begin position="495"/>
        <end position="514"/>
    </location>
</feature>
<keyword evidence="17" id="KW-1185">Reference proteome</keyword>
<dbReference type="InterPro" id="IPR037671">
    <property type="entry name" value="PIGN_N"/>
</dbReference>
<feature type="transmembrane region" description="Helical" evidence="14">
    <location>
        <begin position="881"/>
        <end position="903"/>
    </location>
</feature>
<dbReference type="Pfam" id="PF01663">
    <property type="entry name" value="Phosphodiest"/>
    <property type="match status" value="1"/>
</dbReference>
<dbReference type="FunCoup" id="A0A165SDU3">
    <property type="interactions" value="189"/>
</dbReference>
<evidence type="ECO:0000256" key="8">
    <source>
        <dbReference type="ARBA" id="ARBA00022824"/>
    </source>
</evidence>
<dbReference type="Pfam" id="PF04987">
    <property type="entry name" value="PigN"/>
    <property type="match status" value="1"/>
</dbReference>
<evidence type="ECO:0000256" key="3">
    <source>
        <dbReference type="ARBA" id="ARBA00008400"/>
    </source>
</evidence>
<dbReference type="FunFam" id="3.40.720.10:FF:000015">
    <property type="entry name" value="GPI ethanolamine phosphate transferase 1"/>
    <property type="match status" value="1"/>
</dbReference>
<dbReference type="EC" id="2.-.-.-" evidence="14"/>
<feature type="transmembrane region" description="Helical" evidence="14">
    <location>
        <begin position="847"/>
        <end position="869"/>
    </location>
</feature>
<feature type="transmembrane region" description="Helical" evidence="14">
    <location>
        <begin position="635"/>
        <end position="654"/>
    </location>
</feature>
<keyword evidence="11" id="KW-0325">Glycoprotein</keyword>
<dbReference type="EMBL" id="KV425574">
    <property type="protein sequence ID" value="KZT25011.1"/>
    <property type="molecule type" value="Genomic_DNA"/>
</dbReference>
<keyword evidence="12" id="KW-0961">Cell wall biogenesis/degradation</keyword>
<dbReference type="PANTHER" id="PTHR12250:SF0">
    <property type="entry name" value="GPI ETHANOLAMINE PHOSPHATE TRANSFERASE 1"/>
    <property type="match status" value="1"/>
</dbReference>
<evidence type="ECO:0000256" key="6">
    <source>
        <dbReference type="ARBA" id="ARBA00022679"/>
    </source>
</evidence>
<evidence type="ECO:0000313" key="16">
    <source>
        <dbReference type="EMBL" id="KZT25011.1"/>
    </source>
</evidence>
<keyword evidence="9 14" id="KW-1133">Transmembrane helix</keyword>
<evidence type="ECO:0000256" key="2">
    <source>
        <dbReference type="ARBA" id="ARBA00004687"/>
    </source>
</evidence>
<keyword evidence="10 14" id="KW-0472">Membrane</keyword>
<feature type="transmembrane region" description="Helical" evidence="14">
    <location>
        <begin position="733"/>
        <end position="756"/>
    </location>
</feature>
<gene>
    <name evidence="16" type="ORF">NEOLEDRAFT_1169759</name>
</gene>
<dbReference type="InterPro" id="IPR002591">
    <property type="entry name" value="Phosphodiest/P_Trfase"/>
</dbReference>
<organism evidence="16 17">
    <name type="scientific">Neolentinus lepideus HHB14362 ss-1</name>
    <dbReference type="NCBI Taxonomy" id="1314782"/>
    <lineage>
        <taxon>Eukaryota</taxon>
        <taxon>Fungi</taxon>
        <taxon>Dikarya</taxon>
        <taxon>Basidiomycota</taxon>
        <taxon>Agaricomycotina</taxon>
        <taxon>Agaricomycetes</taxon>
        <taxon>Gloeophyllales</taxon>
        <taxon>Gloeophyllaceae</taxon>
        <taxon>Neolentinus</taxon>
    </lineage>
</organism>
<dbReference type="InParanoid" id="A0A165SDU3"/>
<evidence type="ECO:0000259" key="15">
    <source>
        <dbReference type="Pfam" id="PF04987"/>
    </source>
</evidence>
<dbReference type="OrthoDB" id="2748310at2759"/>
<dbReference type="CDD" id="cd16020">
    <property type="entry name" value="GPI_EPT_1"/>
    <property type="match status" value="1"/>
</dbReference>
<dbReference type="GO" id="GO:0005789">
    <property type="term" value="C:endoplasmic reticulum membrane"/>
    <property type="evidence" value="ECO:0007669"/>
    <property type="project" value="UniProtKB-SubCell"/>
</dbReference>
<dbReference type="GO" id="GO:0071555">
    <property type="term" value="P:cell wall organization"/>
    <property type="evidence" value="ECO:0007669"/>
    <property type="project" value="UniProtKB-KW"/>
</dbReference>
<feature type="transmembrane region" description="Helical" evidence="14">
    <location>
        <begin position="12"/>
        <end position="33"/>
    </location>
</feature>
<dbReference type="GO" id="GO:0051377">
    <property type="term" value="F:mannose-ethanolamine phosphotransferase activity"/>
    <property type="evidence" value="ECO:0007669"/>
    <property type="project" value="UniProtKB-UniRule"/>
</dbReference>
<evidence type="ECO:0000256" key="11">
    <source>
        <dbReference type="ARBA" id="ARBA00023180"/>
    </source>
</evidence>
<comment type="function">
    <text evidence="13 14">Ethanolamine phosphate transferase involved in glycosylphosphatidylinositol-anchor biosynthesis. Transfers ethanolamine phosphate to the first alpha-1,4-linked mannose of the glycosylphosphatidylinositol precursor of GPI-anchor.</text>
</comment>
<dbReference type="Gene3D" id="3.40.720.10">
    <property type="entry name" value="Alkaline Phosphatase, subunit A"/>
    <property type="match status" value="1"/>
</dbReference>
<dbReference type="STRING" id="1314782.A0A165SDU3"/>
<comment type="pathway">
    <text evidence="2 14">Glycolipid biosynthesis; glycosylphosphatidylinositol-anchor biosynthesis.</text>
</comment>
<feature type="transmembrane region" description="Helical" evidence="14">
    <location>
        <begin position="705"/>
        <end position="721"/>
    </location>
</feature>
<evidence type="ECO:0000256" key="7">
    <source>
        <dbReference type="ARBA" id="ARBA00022692"/>
    </source>
</evidence>
<evidence type="ECO:0000256" key="4">
    <source>
        <dbReference type="ARBA" id="ARBA00020831"/>
    </source>
</evidence>
<feature type="transmembrane region" description="Helical" evidence="14">
    <location>
        <begin position="915"/>
        <end position="939"/>
    </location>
</feature>
<dbReference type="GO" id="GO:0006506">
    <property type="term" value="P:GPI anchor biosynthetic process"/>
    <property type="evidence" value="ECO:0007669"/>
    <property type="project" value="UniProtKB-UniPathway"/>
</dbReference>
<sequence length="954" mass="106507">MAAKTHVTSVTWLLVVGLVFHLVYIGTVFDCYFTSPVVHGMNHYRTSKPLSKRLVLIVGIVTRDGLRADLLFGIDAFEFIPDAPHIVAPYLRSIVETRGVYGISHTRVPTESRPGHVALIAGMYEDVSAVTKGWKTNQVDFDSVFNQSSHTFSFGSPDILPMFARGATQDKVRTWCYEEHDEDFTKDATALDTWVLDQLRELFHNATVDPVLDTELRSGGVVFFLHLLGLDTTGHAYRPHSKEYMDNIMIVDAIVRQTEALITEFYGDEDTSFVFTADHGMSKIGNHGDGDPDNTRTPLVAWGKGVRSPVIVPAELRETDPYTAPFHLCHILRQDVEQADVAALMATLVGVNWPVNSVGVLADVYPDQDGYLQWDDDGRGRAEAALVNAKVILEHYRVKHDIKSKHTLFYRPYTALADSELPGSQTIRHIEDLIRSEQYTSARTESFEMIQTALAGLRYLQTYDRAFIRSLVVLAYTGWAAYAATFILLPSAADVTSTVNFYASVLALWIVFGIQRSPWSFYVYVIFPCYFWDTVTAKAWGPFVHYAQSREKRDHEKIGRVLVRGVLVAIALGCMVRAYTSRFIWSIGFVLMGLVWPQSWPGEIKRVDSGLRWLWTLSCLATGIFPVLDVHKGENLLVILVGGLCMVLVANSVARVAVPAQTPEGTAVMRTIQTQSWLILATMMITTSSVYRLQAKAGLPMLNQVAGWTVLAVSTIYPAFATTKYPNPMAKLIVLFLAFCPCFVILSISNEGLFYLSYSMTLGLWIEVEAMLRSSQLNVETNGKAPVKKSEGTAPELQSYKPHSDDLRIALFFLFFVQVGFFGTGNVASISSFYLEPVYRLMPIFRPFLMAALLVFKIVAPYVMLSAAFATLNARLRLPPFSLFLVALTLTDGMTMTFFFLVTDTGSWLEIGQTISFFCITSLLLVWSAGICAAGEMLMGDVLYHSRKKDIKVE</sequence>
<dbReference type="Proteomes" id="UP000076761">
    <property type="component" value="Unassembled WGS sequence"/>
</dbReference>
<evidence type="ECO:0000256" key="5">
    <source>
        <dbReference type="ARBA" id="ARBA00022502"/>
    </source>
</evidence>
<feature type="domain" description="GPI ethanolamine phosphate transferase 1 C-terminal" evidence="15">
    <location>
        <begin position="456"/>
        <end position="907"/>
    </location>
</feature>
<keyword evidence="8 14" id="KW-0256">Endoplasmic reticulum</keyword>
<feature type="transmembrane region" description="Helical" evidence="14">
    <location>
        <begin position="466"/>
        <end position="489"/>
    </location>
</feature>
<dbReference type="PANTHER" id="PTHR12250">
    <property type="entry name" value="PHOSPHATIDYLINOSITOL GLYCAN, CLASS N"/>
    <property type="match status" value="1"/>
</dbReference>
<dbReference type="InterPro" id="IPR017852">
    <property type="entry name" value="GPI_EtnP_transferase_1_C"/>
</dbReference>
<feature type="transmembrane region" description="Helical" evidence="14">
    <location>
        <begin position="674"/>
        <end position="693"/>
    </location>
</feature>
<evidence type="ECO:0000256" key="12">
    <source>
        <dbReference type="ARBA" id="ARBA00023316"/>
    </source>
</evidence>
<feature type="transmembrane region" description="Helical" evidence="14">
    <location>
        <begin position="521"/>
        <end position="541"/>
    </location>
</feature>
<dbReference type="InterPro" id="IPR007070">
    <property type="entry name" value="GPI_EtnP_transferase_1"/>
</dbReference>
<feature type="transmembrane region" description="Helical" evidence="14">
    <location>
        <begin position="809"/>
        <end position="835"/>
    </location>
</feature>
<evidence type="ECO:0000313" key="17">
    <source>
        <dbReference type="Proteomes" id="UP000076761"/>
    </source>
</evidence>
<keyword evidence="6 14" id="KW-0808">Transferase</keyword>
<evidence type="ECO:0000256" key="9">
    <source>
        <dbReference type="ARBA" id="ARBA00022989"/>
    </source>
</evidence>
<feature type="transmembrane region" description="Helical" evidence="14">
    <location>
        <begin position="561"/>
        <end position="578"/>
    </location>
</feature>
<evidence type="ECO:0000256" key="1">
    <source>
        <dbReference type="ARBA" id="ARBA00004477"/>
    </source>
</evidence>
<reference evidence="16 17" key="1">
    <citation type="journal article" date="2016" name="Mol. Biol. Evol.">
        <title>Comparative Genomics of Early-Diverging Mushroom-Forming Fungi Provides Insights into the Origins of Lignocellulose Decay Capabilities.</title>
        <authorList>
            <person name="Nagy L.G."/>
            <person name="Riley R."/>
            <person name="Tritt A."/>
            <person name="Adam C."/>
            <person name="Daum C."/>
            <person name="Floudas D."/>
            <person name="Sun H."/>
            <person name="Yadav J.S."/>
            <person name="Pangilinan J."/>
            <person name="Larsson K.H."/>
            <person name="Matsuura K."/>
            <person name="Barry K."/>
            <person name="Labutti K."/>
            <person name="Kuo R."/>
            <person name="Ohm R.A."/>
            <person name="Bhattacharya S.S."/>
            <person name="Shirouzu T."/>
            <person name="Yoshinaga Y."/>
            <person name="Martin F.M."/>
            <person name="Grigoriev I.V."/>
            <person name="Hibbett D.S."/>
        </authorList>
    </citation>
    <scope>NUCLEOTIDE SEQUENCE [LARGE SCALE GENOMIC DNA]</scope>
    <source>
        <strain evidence="16 17">HHB14362 ss-1</strain>
    </source>
</reference>
<accession>A0A165SDU3</accession>
<proteinExistence type="inferred from homology"/>
<dbReference type="AlphaFoldDB" id="A0A165SDU3"/>
<protein>
    <recommendedName>
        <fullName evidence="4 14">GPI ethanolamine phosphate transferase 1</fullName>
        <ecNumber evidence="14">2.-.-.-</ecNumber>
    </recommendedName>
</protein>
<dbReference type="SUPFAM" id="SSF53649">
    <property type="entry name" value="Alkaline phosphatase-like"/>
    <property type="match status" value="1"/>
</dbReference>